<dbReference type="PROSITE" id="PS51257">
    <property type="entry name" value="PROKAR_LIPOPROTEIN"/>
    <property type="match status" value="1"/>
</dbReference>
<protein>
    <submittedName>
        <fullName evidence="7">S8 family serine peptidase</fullName>
    </submittedName>
</protein>
<dbReference type="PANTHER" id="PTHR42884:SF14">
    <property type="entry name" value="NEUROENDOCRINE CONVERTASE 1"/>
    <property type="match status" value="1"/>
</dbReference>
<dbReference type="GO" id="GO:0004252">
    <property type="term" value="F:serine-type endopeptidase activity"/>
    <property type="evidence" value="ECO:0007669"/>
    <property type="project" value="UniProtKB-UniRule"/>
</dbReference>
<evidence type="ECO:0000256" key="1">
    <source>
        <dbReference type="ARBA" id="ARBA00022670"/>
    </source>
</evidence>
<evidence type="ECO:0000256" key="5">
    <source>
        <dbReference type="PROSITE-ProRule" id="PRU01240"/>
    </source>
</evidence>
<dbReference type="InterPro" id="IPR023828">
    <property type="entry name" value="Peptidase_S8_Ser-AS"/>
</dbReference>
<dbReference type="Proteomes" id="UP000365824">
    <property type="component" value="Unassembled WGS sequence"/>
</dbReference>
<dbReference type="EMBL" id="VWLB01000009">
    <property type="protein sequence ID" value="KAA3929629.1"/>
    <property type="molecule type" value="Genomic_DNA"/>
</dbReference>
<keyword evidence="1 5" id="KW-0645">Protease</keyword>
<gene>
    <name evidence="7" type="ORF">F3F25_07420</name>
</gene>
<dbReference type="PRINTS" id="PR00723">
    <property type="entry name" value="SUBTILISIN"/>
</dbReference>
<dbReference type="InterPro" id="IPR036852">
    <property type="entry name" value="Peptidase_S8/S53_dom_sf"/>
</dbReference>
<accession>A0A9P4DWW1</accession>
<feature type="domain" description="Peptidase S8/S53" evidence="6">
    <location>
        <begin position="252"/>
        <end position="520"/>
    </location>
</feature>
<dbReference type="Pfam" id="PF00082">
    <property type="entry name" value="Peptidase_S8"/>
    <property type="match status" value="1"/>
</dbReference>
<dbReference type="InterPro" id="IPR022398">
    <property type="entry name" value="Peptidase_S8_His-AS"/>
</dbReference>
<keyword evidence="2 5" id="KW-0378">Hydrolase</keyword>
<dbReference type="PROSITE" id="PS00137">
    <property type="entry name" value="SUBTILASE_HIS"/>
    <property type="match status" value="1"/>
</dbReference>
<dbReference type="Gene3D" id="3.40.50.200">
    <property type="entry name" value="Peptidase S8/S53 domain"/>
    <property type="match status" value="1"/>
</dbReference>
<dbReference type="GO" id="GO:0016020">
    <property type="term" value="C:membrane"/>
    <property type="evidence" value="ECO:0007669"/>
    <property type="project" value="TreeGrafter"/>
</dbReference>
<evidence type="ECO:0000256" key="3">
    <source>
        <dbReference type="ARBA" id="ARBA00022825"/>
    </source>
</evidence>
<dbReference type="SUPFAM" id="SSF52743">
    <property type="entry name" value="Subtilisin-like"/>
    <property type="match status" value="1"/>
</dbReference>
<dbReference type="InterPro" id="IPR000209">
    <property type="entry name" value="Peptidase_S8/S53_dom"/>
</dbReference>
<evidence type="ECO:0000259" key="6">
    <source>
        <dbReference type="Pfam" id="PF00082"/>
    </source>
</evidence>
<feature type="active site" description="Charge relay system" evidence="4 5">
    <location>
        <position position="295"/>
    </location>
</feature>
<proteinExistence type="inferred from homology"/>
<name>A0A9P4DWW1_BACOV</name>
<dbReference type="PANTHER" id="PTHR42884">
    <property type="entry name" value="PROPROTEIN CONVERTASE SUBTILISIN/KEXIN-RELATED"/>
    <property type="match status" value="1"/>
</dbReference>
<keyword evidence="3 5" id="KW-0720">Serine protease</keyword>
<comment type="similarity">
    <text evidence="5">Belongs to the peptidase S8 family.</text>
</comment>
<evidence type="ECO:0000313" key="8">
    <source>
        <dbReference type="Proteomes" id="UP000365824"/>
    </source>
</evidence>
<evidence type="ECO:0000313" key="7">
    <source>
        <dbReference type="EMBL" id="KAA3929629.1"/>
    </source>
</evidence>
<feature type="active site" description="Charge relay system" evidence="4 5">
    <location>
        <position position="461"/>
    </location>
</feature>
<dbReference type="AlphaFoldDB" id="A0A9P4DWW1"/>
<dbReference type="GO" id="GO:0016485">
    <property type="term" value="P:protein processing"/>
    <property type="evidence" value="ECO:0007669"/>
    <property type="project" value="TreeGrafter"/>
</dbReference>
<sequence length="595" mass="65003">MRNFNKIFVVTVFATSLFGITSCSEKDFLDSSNTANMMMTRAMATSDYYYWYKGEKVGISSLNGTFYVSSSDSVKLQNLFKNNSAISSKETIFSSIDKEHKKHFWRIMETSSLSSSTEDMIKELKTKVGDESITIAPVFGDNENLISTCEYFYVRLKNQNDYSLLESVAKQNSTEILGEVDYMPNWYVLKSPTSSNGLEMSNKFYETNLFEAVDPNFMFNFTPNSCVSDPLADQQWALNTVDACDAWTITKGKGVSVAVLDQGIDRNHKEFAENYSSLSYDLTTKSSPTQVYGEHGTHVAGIIGANHNGIQIAGLAPEVSLVSLSHPLTIGTERVAQLASGFGYATTHGIDVINNSWGDQGGKFYQKMHSSLLEESIQNALTNGRNGRGMVVVFASGNHAGQRTDYPGYMFPNALIVGSISSNLKRSYFSTYDDKLDVMAPGGDILSTLPGNSTGKMSGTSMAAPYATALAALVLSVNPSLTNSDVCRIIEQTAQKGGGYTYSSVSGRPNGTYNNEMGYGIINAPKAINMAKEGTNTINFIDKTVSSNQTVSGYNIYTKNITVTNNSLLKIILANEIVIDKPFVINKGSQVEISF</sequence>
<organism evidence="7 8">
    <name type="scientific">Bacteroides ovatus</name>
    <dbReference type="NCBI Taxonomy" id="28116"/>
    <lineage>
        <taxon>Bacteria</taxon>
        <taxon>Pseudomonadati</taxon>
        <taxon>Bacteroidota</taxon>
        <taxon>Bacteroidia</taxon>
        <taxon>Bacteroidales</taxon>
        <taxon>Bacteroidaceae</taxon>
        <taxon>Bacteroides</taxon>
    </lineage>
</organism>
<evidence type="ECO:0000256" key="4">
    <source>
        <dbReference type="PIRSR" id="PIRSR615500-1"/>
    </source>
</evidence>
<reference evidence="7 8" key="1">
    <citation type="journal article" date="2019" name="Nat. Med.">
        <title>A library of human gut bacterial isolates paired with longitudinal multiomics data enables mechanistic microbiome research.</title>
        <authorList>
            <person name="Poyet M."/>
            <person name="Groussin M."/>
            <person name="Gibbons S.M."/>
            <person name="Avila-Pacheco J."/>
            <person name="Jiang X."/>
            <person name="Kearney S.M."/>
            <person name="Perrotta A.R."/>
            <person name="Berdy B."/>
            <person name="Zhao S."/>
            <person name="Lieberman T.D."/>
            <person name="Swanson P.K."/>
            <person name="Smith M."/>
            <person name="Roesemann S."/>
            <person name="Alexander J.E."/>
            <person name="Rich S.A."/>
            <person name="Livny J."/>
            <person name="Vlamakis H."/>
            <person name="Clish C."/>
            <person name="Bullock K."/>
            <person name="Deik A."/>
            <person name="Scott J."/>
            <person name="Pierce K.A."/>
            <person name="Xavier R.J."/>
            <person name="Alm E.J."/>
        </authorList>
    </citation>
    <scope>NUCLEOTIDE SEQUENCE [LARGE SCALE GENOMIC DNA]</scope>
    <source>
        <strain evidence="7 8">BIOML-A160</strain>
    </source>
</reference>
<dbReference type="PROSITE" id="PS51892">
    <property type="entry name" value="SUBTILASE"/>
    <property type="match status" value="1"/>
</dbReference>
<dbReference type="InterPro" id="IPR015500">
    <property type="entry name" value="Peptidase_S8_subtilisin-rel"/>
</dbReference>
<evidence type="ECO:0000256" key="2">
    <source>
        <dbReference type="ARBA" id="ARBA00022801"/>
    </source>
</evidence>
<dbReference type="PROSITE" id="PS00138">
    <property type="entry name" value="SUBTILASE_SER"/>
    <property type="match status" value="1"/>
</dbReference>
<feature type="active site" description="Charge relay system" evidence="4 5">
    <location>
        <position position="261"/>
    </location>
</feature>
<comment type="caution">
    <text evidence="7">The sequence shown here is derived from an EMBL/GenBank/DDBJ whole genome shotgun (WGS) entry which is preliminary data.</text>
</comment>